<evidence type="ECO:0000256" key="6">
    <source>
        <dbReference type="ARBA" id="ARBA00022737"/>
    </source>
</evidence>
<dbReference type="GO" id="GO:0051119">
    <property type="term" value="F:sugar transmembrane transporter activity"/>
    <property type="evidence" value="ECO:0007669"/>
    <property type="project" value="InterPro"/>
</dbReference>
<keyword evidence="6" id="KW-0677">Repeat</keyword>
<dbReference type="PANTHER" id="PTHR10791">
    <property type="entry name" value="RAG1-ACTIVATING PROTEIN 1"/>
    <property type="match status" value="1"/>
</dbReference>
<dbReference type="InterPro" id="IPR047664">
    <property type="entry name" value="SWEET"/>
</dbReference>
<dbReference type="AlphaFoldDB" id="A0A445CHT9"/>
<gene>
    <name evidence="10" type="ORF">Ahy_A07g037078</name>
</gene>
<keyword evidence="8 9" id="KW-0472">Membrane</keyword>
<evidence type="ECO:0000256" key="9">
    <source>
        <dbReference type="SAM" id="Phobius"/>
    </source>
</evidence>
<feature type="transmembrane region" description="Helical" evidence="9">
    <location>
        <begin position="48"/>
        <end position="68"/>
    </location>
</feature>
<evidence type="ECO:0000256" key="3">
    <source>
        <dbReference type="ARBA" id="ARBA00022448"/>
    </source>
</evidence>
<reference evidence="10 11" key="1">
    <citation type="submission" date="2019-01" db="EMBL/GenBank/DDBJ databases">
        <title>Sequencing of cultivated peanut Arachis hypogaea provides insights into genome evolution and oil improvement.</title>
        <authorList>
            <person name="Chen X."/>
        </authorList>
    </citation>
    <scope>NUCLEOTIDE SEQUENCE [LARGE SCALE GENOMIC DNA]</scope>
    <source>
        <strain evidence="11">cv. Fuhuasheng</strain>
        <tissue evidence="10">Leaves</tissue>
    </source>
</reference>
<accession>A0A445CHT9</accession>
<dbReference type="PANTHER" id="PTHR10791:SF111">
    <property type="entry name" value="BIDIRECTIONAL SUGAR TRANSPORTER SWEET2"/>
    <property type="match status" value="1"/>
</dbReference>
<keyword evidence="5 9" id="KW-0812">Transmembrane</keyword>
<organism evidence="10 11">
    <name type="scientific">Arachis hypogaea</name>
    <name type="common">Peanut</name>
    <dbReference type="NCBI Taxonomy" id="3818"/>
    <lineage>
        <taxon>Eukaryota</taxon>
        <taxon>Viridiplantae</taxon>
        <taxon>Streptophyta</taxon>
        <taxon>Embryophyta</taxon>
        <taxon>Tracheophyta</taxon>
        <taxon>Spermatophyta</taxon>
        <taxon>Magnoliopsida</taxon>
        <taxon>eudicotyledons</taxon>
        <taxon>Gunneridae</taxon>
        <taxon>Pentapetalae</taxon>
        <taxon>rosids</taxon>
        <taxon>fabids</taxon>
        <taxon>Fabales</taxon>
        <taxon>Fabaceae</taxon>
        <taxon>Papilionoideae</taxon>
        <taxon>50 kb inversion clade</taxon>
        <taxon>dalbergioids sensu lato</taxon>
        <taxon>Dalbergieae</taxon>
        <taxon>Pterocarpus clade</taxon>
        <taxon>Arachis</taxon>
    </lineage>
</organism>
<sequence length="135" mass="15057">MSFSAAYPVYEVAKDAAGVAGNIFAFGLFVSPIPIFRRNIRNGSTKIFSGLSYIYSLMNCLICMRYGTPLISPDNLLVTTVYSIGAVFQFVYIIIFLVYAEKLKKKLVIQTKECRIHAVLSLALHLPNEPLPFVL</sequence>
<proteinExistence type="inferred from homology"/>
<dbReference type="GO" id="GO:0012505">
    <property type="term" value="C:endomembrane system"/>
    <property type="evidence" value="ECO:0007669"/>
    <property type="project" value="UniProtKB-SubCell"/>
</dbReference>
<evidence type="ECO:0000256" key="4">
    <source>
        <dbReference type="ARBA" id="ARBA00022597"/>
    </source>
</evidence>
<keyword evidence="7 9" id="KW-1133">Transmembrane helix</keyword>
<comment type="similarity">
    <text evidence="2">Belongs to the SWEET sugar transporter family.</text>
</comment>
<dbReference type="Gene3D" id="1.20.1280.290">
    <property type="match status" value="1"/>
</dbReference>
<evidence type="ECO:0000256" key="2">
    <source>
        <dbReference type="ARBA" id="ARBA00007809"/>
    </source>
</evidence>
<evidence type="ECO:0000313" key="11">
    <source>
        <dbReference type="Proteomes" id="UP000289738"/>
    </source>
</evidence>
<comment type="subcellular location">
    <subcellularLocation>
        <location evidence="1">Endomembrane system</location>
        <topology evidence="1">Multi-pass membrane protein</topology>
    </subcellularLocation>
</comment>
<dbReference type="InterPro" id="IPR004316">
    <property type="entry name" value="SWEET_rpt"/>
</dbReference>
<dbReference type="GO" id="GO:0016020">
    <property type="term" value="C:membrane"/>
    <property type="evidence" value="ECO:0007669"/>
    <property type="project" value="InterPro"/>
</dbReference>
<comment type="caution">
    <text evidence="10">The sequence shown here is derived from an EMBL/GenBank/DDBJ whole genome shotgun (WGS) entry which is preliminary data.</text>
</comment>
<dbReference type="FunFam" id="1.20.1280.290:FF:000001">
    <property type="entry name" value="Bidirectional sugar transporter SWEET"/>
    <property type="match status" value="1"/>
</dbReference>
<dbReference type="EMBL" id="SDMP01000007">
    <property type="protein sequence ID" value="RYR50470.1"/>
    <property type="molecule type" value="Genomic_DNA"/>
</dbReference>
<name>A0A445CHT9_ARAHY</name>
<keyword evidence="4" id="KW-0762">Sugar transport</keyword>
<keyword evidence="11" id="KW-1185">Reference proteome</keyword>
<evidence type="ECO:0000256" key="7">
    <source>
        <dbReference type="ARBA" id="ARBA00022989"/>
    </source>
</evidence>
<feature type="transmembrane region" description="Helical" evidence="9">
    <location>
        <begin position="16"/>
        <end position="36"/>
    </location>
</feature>
<evidence type="ECO:0000256" key="1">
    <source>
        <dbReference type="ARBA" id="ARBA00004127"/>
    </source>
</evidence>
<feature type="transmembrane region" description="Helical" evidence="9">
    <location>
        <begin position="80"/>
        <end position="100"/>
    </location>
</feature>
<dbReference type="Proteomes" id="UP000289738">
    <property type="component" value="Chromosome A07"/>
</dbReference>
<protein>
    <recommendedName>
        <fullName evidence="12">Bidirectional sugar transporter SWEET</fullName>
    </recommendedName>
</protein>
<evidence type="ECO:0000313" key="10">
    <source>
        <dbReference type="EMBL" id="RYR50470.1"/>
    </source>
</evidence>
<evidence type="ECO:0000256" key="5">
    <source>
        <dbReference type="ARBA" id="ARBA00022692"/>
    </source>
</evidence>
<keyword evidence="3" id="KW-0813">Transport</keyword>
<evidence type="ECO:0000256" key="8">
    <source>
        <dbReference type="ARBA" id="ARBA00023136"/>
    </source>
</evidence>
<evidence type="ECO:0008006" key="12">
    <source>
        <dbReference type="Google" id="ProtNLM"/>
    </source>
</evidence>
<dbReference type="Pfam" id="PF03083">
    <property type="entry name" value="MtN3_slv"/>
    <property type="match status" value="1"/>
</dbReference>